<accession>A0A7G2F5I7</accession>
<reference evidence="1 2" key="1">
    <citation type="submission" date="2020-09" db="EMBL/GenBank/DDBJ databases">
        <authorList>
            <person name="Ashkenazy H."/>
        </authorList>
    </citation>
    <scope>NUCLEOTIDE SEQUENCE [LARGE SCALE GENOMIC DNA]</scope>
    <source>
        <strain evidence="2">cv. Cdm-0</strain>
    </source>
</reference>
<proteinExistence type="predicted"/>
<protein>
    <submittedName>
        <fullName evidence="1">(thale cress) hypothetical protein</fullName>
    </submittedName>
</protein>
<name>A0A7G2F5I7_ARATH</name>
<evidence type="ECO:0000313" key="1">
    <source>
        <dbReference type="EMBL" id="CAD5328360.1"/>
    </source>
</evidence>
<dbReference type="AlphaFoldDB" id="A0A7G2F5I7"/>
<dbReference type="EMBL" id="LR881469">
    <property type="protein sequence ID" value="CAD5328360.1"/>
    <property type="molecule type" value="Genomic_DNA"/>
</dbReference>
<sequence length="54" mass="6435">MLSVTSARIFDDLCSIRRIRRQLKYRSMKEKTYNMPLNKIQSYVVQPRVEQATA</sequence>
<gene>
    <name evidence="1" type="ORF">AT9943_LOCUS16011</name>
</gene>
<evidence type="ECO:0000313" key="2">
    <source>
        <dbReference type="Proteomes" id="UP000516314"/>
    </source>
</evidence>
<organism evidence="1 2">
    <name type="scientific">Arabidopsis thaliana</name>
    <name type="common">Mouse-ear cress</name>
    <dbReference type="NCBI Taxonomy" id="3702"/>
    <lineage>
        <taxon>Eukaryota</taxon>
        <taxon>Viridiplantae</taxon>
        <taxon>Streptophyta</taxon>
        <taxon>Embryophyta</taxon>
        <taxon>Tracheophyta</taxon>
        <taxon>Spermatophyta</taxon>
        <taxon>Magnoliopsida</taxon>
        <taxon>eudicotyledons</taxon>
        <taxon>Gunneridae</taxon>
        <taxon>Pentapetalae</taxon>
        <taxon>rosids</taxon>
        <taxon>malvids</taxon>
        <taxon>Brassicales</taxon>
        <taxon>Brassicaceae</taxon>
        <taxon>Camelineae</taxon>
        <taxon>Arabidopsis</taxon>
    </lineage>
</organism>
<dbReference type="Proteomes" id="UP000516314">
    <property type="component" value="Chromosome 4"/>
</dbReference>